<dbReference type="InterPro" id="IPR049730">
    <property type="entry name" value="SNF2/RAD54-like_C"/>
</dbReference>
<keyword evidence="5" id="KW-1185">Reference proteome</keyword>
<evidence type="ECO:0000256" key="1">
    <source>
        <dbReference type="ARBA" id="ARBA00022801"/>
    </source>
</evidence>
<dbReference type="EMBL" id="BMDJ01000002">
    <property type="protein sequence ID" value="GGI24284.1"/>
    <property type="molecule type" value="Genomic_DNA"/>
</dbReference>
<organism evidence="4 5">
    <name type="scientific">Pedobacter mendelii</name>
    <dbReference type="NCBI Taxonomy" id="1908240"/>
    <lineage>
        <taxon>Bacteria</taxon>
        <taxon>Pseudomonadati</taxon>
        <taxon>Bacteroidota</taxon>
        <taxon>Sphingobacteriia</taxon>
        <taxon>Sphingobacteriales</taxon>
        <taxon>Sphingobacteriaceae</taxon>
        <taxon>Pedobacter</taxon>
    </lineage>
</organism>
<comment type="caution">
    <text evidence="4">The sequence shown here is derived from an EMBL/GenBank/DDBJ whole genome shotgun (WGS) entry which is preliminary data.</text>
</comment>
<dbReference type="InterPro" id="IPR038718">
    <property type="entry name" value="SNF2-like_sf"/>
</dbReference>
<dbReference type="InterPro" id="IPR001650">
    <property type="entry name" value="Helicase_C-like"/>
</dbReference>
<evidence type="ECO:0000259" key="2">
    <source>
        <dbReference type="PROSITE" id="PS51192"/>
    </source>
</evidence>
<dbReference type="Pfam" id="PF00271">
    <property type="entry name" value="Helicase_C"/>
    <property type="match status" value="1"/>
</dbReference>
<dbReference type="Gene3D" id="3.40.50.10810">
    <property type="entry name" value="Tandem AAA-ATPase domain"/>
    <property type="match status" value="1"/>
</dbReference>
<sequence>MNEENSRLEANAINPYDYILKDFNLKNLSNLFILKHLNQQIHTDTKGFFNIYPEQIEIDFGAFSYESSGLPFPIIQVQQQVNAVKISCRCDAPKNKLCEHQAQVLYNILQREDLLIFFDENLRKQKLTKVAVDYGLENEKNLDALFSLKIEQNSLTIKPKIAALQAFNTEARQNLEAALLPEQNRITSSLKQDNHSLILVLGQHRYYNNLNIELFEAKTTKSGKAKNPFKTINPADLIFKTEDTSELKYYSGIAKFQNNFATEQMDLELAALKAIAKNPLNIPVYLHDSKVSATIQASSIIPVQLYILDVDLRLNVNQKDDFFEISGRLIINGNSYSLDNLFIRYNYFVQLKDQLYLLARADVVKAIGFFIKQSNRLVIHKSKYPEFQKNILIQLEGNIHVDYSYLKPATPKQIEEKGFDLENEKLVYLSESEDFILITPVMRYGNLEIPVLSKKKIQAQDKLGNLFTLHRDEEAELQFIGEIIKQHPFFYEQETNDSFYLHRKRFLEELWFLDAFESWRSKDIHILGFNQLKNNKLNQNKAEINIEVLSGTDWFETKVEVKFGKQKVALKHLHKSIRNKSKFVTLDDGTQGILPEEWINRFTDYFSAGEIVDDNLLTHKIKYASINDLYEDALLNGEVQNELKNFKQKFEGIDAVQKVEIPKTLKATLRHYQKDGLNRLNFLDDFNFGSILADDMGLGKTIQILAFILTQREKVKHNVNLVVVPASLIFNWKAEVEKFAPSIKVKTIYGAERVKNIDDFNQFEIILTSYGTLLSDVRFLKDYRFNYIFLDESQNIKNPESQRYKTVRMLQSRNKVALTGTPVENNTFDLYGQLSFACPGLFGSKQQFADLYSTPIDQFKDSRRATELQKKIRPFVLRRTKEQVAKELPDKTEIILYCEMGEEQREVYEANKKEIQDYILGKTENELPKSSMHVLKSITRLRQICNSAALLADGKSYLQASSKIDVLMEQIESKAGNHKILVFSQFVTMLDLIKKQLERKGLKYEYLTGQTKKRQEVVQSFQNNDDIPVFLISLKAGGIGLNLTAADYVFLVDPWWNPAVENQAIDRVYRIGQHKNVMAVRLICPDTIEEKIMRLQAVKKDLVKDLIQSEGGIFKNLTKKELLGLLS</sequence>
<dbReference type="InterPro" id="IPR027417">
    <property type="entry name" value="P-loop_NTPase"/>
</dbReference>
<dbReference type="InterPro" id="IPR014001">
    <property type="entry name" value="Helicase_ATP-bd"/>
</dbReference>
<dbReference type="SMART" id="SM00487">
    <property type="entry name" value="DEXDc"/>
    <property type="match status" value="1"/>
</dbReference>
<keyword evidence="1" id="KW-0378">Hydrolase</keyword>
<dbReference type="Gene3D" id="3.40.50.300">
    <property type="entry name" value="P-loop containing nucleotide triphosphate hydrolases"/>
    <property type="match status" value="1"/>
</dbReference>
<dbReference type="InterPro" id="IPR000330">
    <property type="entry name" value="SNF2_N"/>
</dbReference>
<name>A0ABQ2BIM2_9SPHI</name>
<dbReference type="Pfam" id="PF00176">
    <property type="entry name" value="SNF2-rel_dom"/>
    <property type="match status" value="1"/>
</dbReference>
<dbReference type="PANTHER" id="PTHR10799">
    <property type="entry name" value="SNF2/RAD54 HELICASE FAMILY"/>
    <property type="match status" value="1"/>
</dbReference>
<evidence type="ECO:0008006" key="6">
    <source>
        <dbReference type="Google" id="ProtNLM"/>
    </source>
</evidence>
<gene>
    <name evidence="4" type="ORF">GCM10008119_11890</name>
</gene>
<evidence type="ECO:0000259" key="3">
    <source>
        <dbReference type="PROSITE" id="PS51194"/>
    </source>
</evidence>
<dbReference type="SUPFAM" id="SSF52540">
    <property type="entry name" value="P-loop containing nucleoside triphosphate hydrolases"/>
    <property type="match status" value="2"/>
</dbReference>
<dbReference type="PROSITE" id="PS51194">
    <property type="entry name" value="HELICASE_CTER"/>
    <property type="match status" value="1"/>
</dbReference>
<dbReference type="CDD" id="cd18793">
    <property type="entry name" value="SF2_C_SNF"/>
    <property type="match status" value="1"/>
</dbReference>
<protein>
    <recommendedName>
        <fullName evidence="6">DNA helicase</fullName>
    </recommendedName>
</protein>
<feature type="domain" description="Helicase C-terminal" evidence="3">
    <location>
        <begin position="963"/>
        <end position="1118"/>
    </location>
</feature>
<accession>A0ABQ2BIM2</accession>
<dbReference type="Proteomes" id="UP000645390">
    <property type="component" value="Unassembled WGS sequence"/>
</dbReference>
<proteinExistence type="predicted"/>
<dbReference type="SMART" id="SM00490">
    <property type="entry name" value="HELICc"/>
    <property type="match status" value="1"/>
</dbReference>
<evidence type="ECO:0000313" key="5">
    <source>
        <dbReference type="Proteomes" id="UP000645390"/>
    </source>
</evidence>
<dbReference type="PROSITE" id="PS51192">
    <property type="entry name" value="HELICASE_ATP_BIND_1"/>
    <property type="match status" value="1"/>
</dbReference>
<reference evidence="5" key="1">
    <citation type="journal article" date="2019" name="Int. J. Syst. Evol. Microbiol.">
        <title>The Global Catalogue of Microorganisms (GCM) 10K type strain sequencing project: providing services to taxonomists for standard genome sequencing and annotation.</title>
        <authorList>
            <consortium name="The Broad Institute Genomics Platform"/>
            <consortium name="The Broad Institute Genome Sequencing Center for Infectious Disease"/>
            <person name="Wu L."/>
            <person name="Ma J."/>
        </authorList>
    </citation>
    <scope>NUCLEOTIDE SEQUENCE [LARGE SCALE GENOMIC DNA]</scope>
    <source>
        <strain evidence="5">CCM 8939</strain>
    </source>
</reference>
<feature type="domain" description="Helicase ATP-binding" evidence="2">
    <location>
        <begin position="681"/>
        <end position="840"/>
    </location>
</feature>
<evidence type="ECO:0000313" key="4">
    <source>
        <dbReference type="EMBL" id="GGI24284.1"/>
    </source>
</evidence>
<dbReference type="RefSeq" id="WP_188412323.1">
    <property type="nucleotide sequence ID" value="NZ_BMDJ01000002.1"/>
</dbReference>